<protein>
    <submittedName>
        <fullName evidence="5">Protein BTR1-like protein</fullName>
    </submittedName>
</protein>
<evidence type="ECO:0000259" key="4">
    <source>
        <dbReference type="SMART" id="SM00322"/>
    </source>
</evidence>
<feature type="domain" description="K Homology" evidence="4">
    <location>
        <begin position="39"/>
        <end position="112"/>
    </location>
</feature>
<evidence type="ECO:0000256" key="1">
    <source>
        <dbReference type="ARBA" id="ARBA00022737"/>
    </source>
</evidence>
<dbReference type="PROSITE" id="PS50084">
    <property type="entry name" value="KH_TYPE_1"/>
    <property type="match status" value="3"/>
</dbReference>
<feature type="domain" description="K Homology" evidence="4">
    <location>
        <begin position="125"/>
        <end position="198"/>
    </location>
</feature>
<evidence type="ECO:0000256" key="3">
    <source>
        <dbReference type="SAM" id="MobiDB-lite"/>
    </source>
</evidence>
<comment type="caution">
    <text evidence="5">The sequence shown here is derived from an EMBL/GenBank/DDBJ whole genome shotgun (WGS) entry which is preliminary data.</text>
</comment>
<dbReference type="Proteomes" id="UP000743370">
    <property type="component" value="Unassembled WGS sequence"/>
</dbReference>
<dbReference type="GO" id="GO:0003723">
    <property type="term" value="F:RNA binding"/>
    <property type="evidence" value="ECO:0007669"/>
    <property type="project" value="UniProtKB-UniRule"/>
</dbReference>
<dbReference type="PANTHER" id="PTHR10288">
    <property type="entry name" value="KH DOMAIN CONTAINING RNA BINDING PROTEIN"/>
    <property type="match status" value="1"/>
</dbReference>
<keyword evidence="1" id="KW-0677">Repeat</keyword>
<dbReference type="SMART" id="SM00322">
    <property type="entry name" value="KH"/>
    <property type="match status" value="3"/>
</dbReference>
<reference evidence="5 6" key="1">
    <citation type="submission" date="2020-05" db="EMBL/GenBank/DDBJ databases">
        <title>Vigna angularis (adzuki bean) Var. LongXiaoDou No. 4 denovo assembly.</title>
        <authorList>
            <person name="Xiang H."/>
        </authorList>
    </citation>
    <scope>NUCLEOTIDE SEQUENCE [LARGE SCALE GENOMIC DNA]</scope>
    <source>
        <tissue evidence="5">Leaf</tissue>
    </source>
</reference>
<dbReference type="SUPFAM" id="SSF54791">
    <property type="entry name" value="Eukaryotic type KH-domain (KH-domain type I)"/>
    <property type="match status" value="3"/>
</dbReference>
<evidence type="ECO:0000256" key="2">
    <source>
        <dbReference type="PROSITE-ProRule" id="PRU00117"/>
    </source>
</evidence>
<feature type="domain" description="K Homology" evidence="4">
    <location>
        <begin position="336"/>
        <end position="409"/>
    </location>
</feature>
<dbReference type="Pfam" id="PF00013">
    <property type="entry name" value="KH_1"/>
    <property type="match status" value="3"/>
</dbReference>
<feature type="compositionally biased region" description="Polar residues" evidence="3">
    <location>
        <begin position="1"/>
        <end position="10"/>
    </location>
</feature>
<feature type="region of interest" description="Disordered" evidence="3">
    <location>
        <begin position="1"/>
        <end position="35"/>
    </location>
</feature>
<organism evidence="5 6">
    <name type="scientific">Phaseolus angularis</name>
    <name type="common">Azuki bean</name>
    <name type="synonym">Vigna angularis</name>
    <dbReference type="NCBI Taxonomy" id="3914"/>
    <lineage>
        <taxon>Eukaryota</taxon>
        <taxon>Viridiplantae</taxon>
        <taxon>Streptophyta</taxon>
        <taxon>Embryophyta</taxon>
        <taxon>Tracheophyta</taxon>
        <taxon>Spermatophyta</taxon>
        <taxon>Magnoliopsida</taxon>
        <taxon>eudicotyledons</taxon>
        <taxon>Gunneridae</taxon>
        <taxon>Pentapetalae</taxon>
        <taxon>rosids</taxon>
        <taxon>fabids</taxon>
        <taxon>Fabales</taxon>
        <taxon>Fabaceae</taxon>
        <taxon>Papilionoideae</taxon>
        <taxon>50 kb inversion clade</taxon>
        <taxon>NPAAA clade</taxon>
        <taxon>indigoferoid/millettioid clade</taxon>
        <taxon>Phaseoleae</taxon>
        <taxon>Vigna</taxon>
    </lineage>
</organism>
<evidence type="ECO:0000313" key="6">
    <source>
        <dbReference type="Proteomes" id="UP000743370"/>
    </source>
</evidence>
<dbReference type="InterPro" id="IPR004087">
    <property type="entry name" value="KH_dom"/>
</dbReference>
<dbReference type="AlphaFoldDB" id="A0A8T0KVS5"/>
<dbReference type="InterPro" id="IPR004088">
    <property type="entry name" value="KH_dom_type_1"/>
</dbReference>
<dbReference type="InterPro" id="IPR036612">
    <property type="entry name" value="KH_dom_type_1_sf"/>
</dbReference>
<dbReference type="CDD" id="cd22437">
    <property type="entry name" value="KH-I_BTR1_rpt2"/>
    <property type="match status" value="1"/>
</dbReference>
<dbReference type="CDD" id="cd22513">
    <property type="entry name" value="KH-I_BTR1_rpt1"/>
    <property type="match status" value="1"/>
</dbReference>
<proteinExistence type="predicted"/>
<sequence>MESTESSYVSSPEGPRKHAASPPPKSPSLADNNVDSEEKPTYIRFLVSNSAAGSVIGKGGSTITEFQTQSGARIQLSRNHEFFPGTTDRIIMVSGAINEILTAVGLILSKLLSELHSEDENDAEPKTKVKLIVPNGSCGGIIGKGGATIRSFIEDSQAGIKISPQDNNYYGQNDRLVTLTGTLEEQIRAIELIVSKLAEDPQYAQSMNSPFSYPETALYSPVQPVTGHLPSFGDLVSCLSHVPASIQFFSQFCTNGCIFGYLLEALTGTAPDICVYFSGYQGVPYTYVLPSVAPPAYNAVNYRPNGAGAKFQNSKIGDFVPILSLVQTPVSIGEERSNSVTMGVADEHIGLVVGRGGRNIMEISQVSGARIKISDRGDYISGTTDRKVTITGAQRAIRTAETMILQKVAYASERVIE</sequence>
<keyword evidence="2" id="KW-0694">RNA-binding</keyword>
<gene>
    <name evidence="5" type="ORF">HKW66_Vig0190580</name>
</gene>
<dbReference type="EMBL" id="JABFOF010000003">
    <property type="protein sequence ID" value="KAG2401905.1"/>
    <property type="molecule type" value="Genomic_DNA"/>
</dbReference>
<name>A0A8T0KVS5_PHAAN</name>
<dbReference type="Gene3D" id="3.30.1370.10">
    <property type="entry name" value="K Homology domain, type 1"/>
    <property type="match status" value="3"/>
</dbReference>
<accession>A0A8T0KVS5</accession>
<evidence type="ECO:0000313" key="5">
    <source>
        <dbReference type="EMBL" id="KAG2401905.1"/>
    </source>
</evidence>